<proteinExistence type="predicted"/>
<evidence type="ECO:0000313" key="1">
    <source>
        <dbReference type="EMBL" id="GAU40249.1"/>
    </source>
</evidence>
<evidence type="ECO:0000313" key="2">
    <source>
        <dbReference type="Proteomes" id="UP000242715"/>
    </source>
</evidence>
<name>A0A2Z6P8K8_TRISU</name>
<dbReference type="Proteomes" id="UP000242715">
    <property type="component" value="Unassembled WGS sequence"/>
</dbReference>
<accession>A0A2Z6P8K8</accession>
<reference evidence="2" key="1">
    <citation type="journal article" date="2017" name="Front. Plant Sci.">
        <title>Climate Clever Clovers: New Paradigm to Reduce the Environmental Footprint of Ruminants by Breeding Low Methanogenic Forages Utilizing Haplotype Variation.</title>
        <authorList>
            <person name="Kaur P."/>
            <person name="Appels R."/>
            <person name="Bayer P.E."/>
            <person name="Keeble-Gagnere G."/>
            <person name="Wang J."/>
            <person name="Hirakawa H."/>
            <person name="Shirasawa K."/>
            <person name="Vercoe P."/>
            <person name="Stefanova K."/>
            <person name="Durmic Z."/>
            <person name="Nichols P."/>
            <person name="Revell C."/>
            <person name="Isobe S.N."/>
            <person name="Edwards D."/>
            <person name="Erskine W."/>
        </authorList>
    </citation>
    <scope>NUCLEOTIDE SEQUENCE [LARGE SCALE GENOMIC DNA]</scope>
    <source>
        <strain evidence="2">cv. Daliak</strain>
    </source>
</reference>
<protein>
    <submittedName>
        <fullName evidence="1">Uncharacterized protein</fullName>
    </submittedName>
</protein>
<organism evidence="1 2">
    <name type="scientific">Trifolium subterraneum</name>
    <name type="common">Subterranean clover</name>
    <dbReference type="NCBI Taxonomy" id="3900"/>
    <lineage>
        <taxon>Eukaryota</taxon>
        <taxon>Viridiplantae</taxon>
        <taxon>Streptophyta</taxon>
        <taxon>Embryophyta</taxon>
        <taxon>Tracheophyta</taxon>
        <taxon>Spermatophyta</taxon>
        <taxon>Magnoliopsida</taxon>
        <taxon>eudicotyledons</taxon>
        <taxon>Gunneridae</taxon>
        <taxon>Pentapetalae</taxon>
        <taxon>rosids</taxon>
        <taxon>fabids</taxon>
        <taxon>Fabales</taxon>
        <taxon>Fabaceae</taxon>
        <taxon>Papilionoideae</taxon>
        <taxon>50 kb inversion clade</taxon>
        <taxon>NPAAA clade</taxon>
        <taxon>Hologalegina</taxon>
        <taxon>IRL clade</taxon>
        <taxon>Trifolieae</taxon>
        <taxon>Trifolium</taxon>
    </lineage>
</organism>
<gene>
    <name evidence="1" type="ORF">TSUD_219600</name>
</gene>
<keyword evidence="2" id="KW-1185">Reference proteome</keyword>
<dbReference type="EMBL" id="DF973796">
    <property type="protein sequence ID" value="GAU40249.1"/>
    <property type="molecule type" value="Genomic_DNA"/>
</dbReference>
<dbReference type="AlphaFoldDB" id="A0A2Z6P8K8"/>
<sequence>MLLVVVSAVYTNTGFLPLLLEISSAGYGGFDSGCEFLRASKESETTTNAQQVDERAVSTAAMLDDLVWVMNVVPLIKDDIDEQFQEDALDENIDIDA</sequence>